<dbReference type="PIRSF" id="PIRSF037181">
    <property type="entry name" value="DGC"/>
    <property type="match status" value="1"/>
</dbReference>
<organism evidence="1 2">
    <name type="scientific">Natronospira bacteriovora</name>
    <dbReference type="NCBI Taxonomy" id="3069753"/>
    <lineage>
        <taxon>Bacteria</taxon>
        <taxon>Pseudomonadati</taxon>
        <taxon>Pseudomonadota</taxon>
        <taxon>Gammaproteobacteria</taxon>
        <taxon>Natronospirales</taxon>
        <taxon>Natronospiraceae</taxon>
        <taxon>Natronospira</taxon>
    </lineage>
</organism>
<comment type="caution">
    <text evidence="1">The sequence shown here is derived from an EMBL/GenBank/DDBJ whole genome shotgun (WGS) entry which is preliminary data.</text>
</comment>
<dbReference type="RefSeq" id="WP_306727077.1">
    <property type="nucleotide sequence ID" value="NZ_JAVDDT010000001.1"/>
</dbReference>
<evidence type="ECO:0000313" key="1">
    <source>
        <dbReference type="EMBL" id="MDQ2068595.1"/>
    </source>
</evidence>
<name>A0ABU0W6H1_9GAMM</name>
<dbReference type="Proteomes" id="UP001239019">
    <property type="component" value="Unassembled WGS sequence"/>
</dbReference>
<dbReference type="Pfam" id="PF08859">
    <property type="entry name" value="DGC"/>
    <property type="match status" value="1"/>
</dbReference>
<reference evidence="1 2" key="1">
    <citation type="submission" date="2023-08" db="EMBL/GenBank/DDBJ databases">
        <title>Whole-genome sequencing of halo(alkali)philic microorganisms from hypersaline lakes.</title>
        <authorList>
            <person name="Sorokin D.Y."/>
            <person name="Abbas B."/>
            <person name="Merkel A.Y."/>
        </authorList>
    </citation>
    <scope>NUCLEOTIDE SEQUENCE [LARGE SCALE GENOMIC DNA]</scope>
    <source>
        <strain evidence="1 2">AB-CW4</strain>
    </source>
</reference>
<proteinExistence type="predicted"/>
<keyword evidence="2" id="KW-1185">Reference proteome</keyword>
<protein>
    <submittedName>
        <fullName evidence="1">Zinc-binding protein</fullName>
    </submittedName>
</protein>
<dbReference type="EMBL" id="JAVDDT010000001">
    <property type="protein sequence ID" value="MDQ2068595.1"/>
    <property type="molecule type" value="Genomic_DNA"/>
</dbReference>
<dbReference type="InterPro" id="IPR014958">
    <property type="entry name" value="DGC"/>
</dbReference>
<gene>
    <name evidence="1" type="ORF">RBH19_01750</name>
</gene>
<evidence type="ECO:0000313" key="2">
    <source>
        <dbReference type="Proteomes" id="UP001239019"/>
    </source>
</evidence>
<accession>A0ABU0W6H1</accession>
<sequence>MSRRPDKPIVYSCSGCSSAAQLANELAVRLDRQDEAEMSCIAGVGGNVKKLVRTAQSRRPILALDGCQLACVKACLSERGVTASHHVVLSDFGVKKRYRADFDPNEADALYERMAEAARSLSAGTTQETFNDAGS</sequence>